<sequence length="290" mass="31812">MKGKKALRDLFAGAKECSTLRLSSFEKLNESQIAAHLSESLICHASDLGDSVVHDSSPAAGADHLNVGKRIRTTTKVSRRGTSSRTQGKARNRLRCRRMLIENTGAVNDSTLELSLVPLAVDPSRSALSPAGEEECAAPSTKFNRPLKRIHHVKADRTRLRSRRNLINPDLTTAESFVISLNESSKISSVEPDDGGKMDISTISLKKAQTKRSKRKVRSRRNLVSSTEDINNSTFEISIAPIEKQSSDRTEQSVMLDSVVSGEERSIAQVPKRKMTYRGRRGTRSSGGGN</sequence>
<protein>
    <submittedName>
        <fullName evidence="2">Shugoshin_C domain-containing protein</fullName>
    </submittedName>
</protein>
<organism evidence="2">
    <name type="scientific">Mesocestoides corti</name>
    <name type="common">Flatworm</name>
    <dbReference type="NCBI Taxonomy" id="53468"/>
    <lineage>
        <taxon>Eukaryota</taxon>
        <taxon>Metazoa</taxon>
        <taxon>Spiralia</taxon>
        <taxon>Lophotrochozoa</taxon>
        <taxon>Platyhelminthes</taxon>
        <taxon>Cestoda</taxon>
        <taxon>Eucestoda</taxon>
        <taxon>Cyclophyllidea</taxon>
        <taxon>Mesocestoididae</taxon>
        <taxon>Mesocestoides</taxon>
    </lineage>
</organism>
<dbReference type="AlphaFoldDB" id="A0A5K3FV23"/>
<dbReference type="WBParaSite" id="MCU_012023-RA">
    <property type="protein sequence ID" value="MCU_012023-RA"/>
    <property type="gene ID" value="MCU_012023"/>
</dbReference>
<evidence type="ECO:0000256" key="1">
    <source>
        <dbReference type="SAM" id="MobiDB-lite"/>
    </source>
</evidence>
<reference evidence="2" key="1">
    <citation type="submission" date="2019-11" db="UniProtKB">
        <authorList>
            <consortium name="WormBaseParasite"/>
        </authorList>
    </citation>
    <scope>IDENTIFICATION</scope>
</reference>
<feature type="compositionally biased region" description="Basic residues" evidence="1">
    <location>
        <begin position="271"/>
        <end position="283"/>
    </location>
</feature>
<proteinExistence type="predicted"/>
<accession>A0A5K3FV23</accession>
<name>A0A5K3FV23_MESCO</name>
<feature type="region of interest" description="Disordered" evidence="1">
    <location>
        <begin position="244"/>
        <end position="290"/>
    </location>
</feature>
<evidence type="ECO:0000313" key="2">
    <source>
        <dbReference type="WBParaSite" id="MCU_012023-RA"/>
    </source>
</evidence>